<evidence type="ECO:0000313" key="6">
    <source>
        <dbReference type="Proteomes" id="UP000569914"/>
    </source>
</evidence>
<dbReference type="InterPro" id="IPR014036">
    <property type="entry name" value="DeoR-like_C"/>
</dbReference>
<dbReference type="SUPFAM" id="SSF46785">
    <property type="entry name" value="Winged helix' DNA-binding domain"/>
    <property type="match status" value="1"/>
</dbReference>
<dbReference type="InterPro" id="IPR050313">
    <property type="entry name" value="Carb_Metab_HTH_regulators"/>
</dbReference>
<dbReference type="SUPFAM" id="SSF100950">
    <property type="entry name" value="NagB/RpiA/CoA transferase-like"/>
    <property type="match status" value="1"/>
</dbReference>
<dbReference type="EMBL" id="JACCBU010000001">
    <property type="protein sequence ID" value="NYE73559.1"/>
    <property type="molecule type" value="Genomic_DNA"/>
</dbReference>
<evidence type="ECO:0000313" key="5">
    <source>
        <dbReference type="EMBL" id="NYE73559.1"/>
    </source>
</evidence>
<keyword evidence="1" id="KW-0805">Transcription regulation</keyword>
<dbReference type="PANTHER" id="PTHR30363">
    <property type="entry name" value="HTH-TYPE TRANSCRIPTIONAL REGULATOR SRLR-RELATED"/>
    <property type="match status" value="1"/>
</dbReference>
<dbReference type="Pfam" id="PF00455">
    <property type="entry name" value="DeoRC"/>
    <property type="match status" value="1"/>
</dbReference>
<dbReference type="Proteomes" id="UP000569914">
    <property type="component" value="Unassembled WGS sequence"/>
</dbReference>
<dbReference type="InterPro" id="IPR036390">
    <property type="entry name" value="WH_DNA-bd_sf"/>
</dbReference>
<keyword evidence="3" id="KW-0804">Transcription</keyword>
<dbReference type="PRINTS" id="PR00037">
    <property type="entry name" value="HTHLACR"/>
</dbReference>
<dbReference type="PROSITE" id="PS51000">
    <property type="entry name" value="HTH_DEOR_2"/>
    <property type="match status" value="1"/>
</dbReference>
<keyword evidence="2" id="KW-0238">DNA-binding</keyword>
<proteinExistence type="predicted"/>
<evidence type="ECO:0000259" key="4">
    <source>
        <dbReference type="PROSITE" id="PS51000"/>
    </source>
</evidence>
<evidence type="ECO:0000256" key="2">
    <source>
        <dbReference type="ARBA" id="ARBA00023125"/>
    </source>
</evidence>
<dbReference type="PANTHER" id="PTHR30363:SF44">
    <property type="entry name" value="AGA OPERON TRANSCRIPTIONAL REPRESSOR-RELATED"/>
    <property type="match status" value="1"/>
</dbReference>
<dbReference type="GO" id="GO:0003700">
    <property type="term" value="F:DNA-binding transcription factor activity"/>
    <property type="evidence" value="ECO:0007669"/>
    <property type="project" value="InterPro"/>
</dbReference>
<name>A0A7Y9LB61_9ACTN</name>
<dbReference type="Pfam" id="PF08220">
    <property type="entry name" value="HTH_DeoR"/>
    <property type="match status" value="1"/>
</dbReference>
<gene>
    <name evidence="5" type="ORF">BKA15_004888</name>
</gene>
<accession>A0A7Y9LB61</accession>
<dbReference type="InterPro" id="IPR018356">
    <property type="entry name" value="Tscrpt_reg_HTH_DeoR_CS"/>
</dbReference>
<keyword evidence="6" id="KW-1185">Reference proteome</keyword>
<evidence type="ECO:0000256" key="1">
    <source>
        <dbReference type="ARBA" id="ARBA00023015"/>
    </source>
</evidence>
<comment type="caution">
    <text evidence="5">The sequence shown here is derived from an EMBL/GenBank/DDBJ whole genome shotgun (WGS) entry which is preliminary data.</text>
</comment>
<organism evidence="5 6">
    <name type="scientific">Microlunatus parietis</name>
    <dbReference type="NCBI Taxonomy" id="682979"/>
    <lineage>
        <taxon>Bacteria</taxon>
        <taxon>Bacillati</taxon>
        <taxon>Actinomycetota</taxon>
        <taxon>Actinomycetes</taxon>
        <taxon>Propionibacteriales</taxon>
        <taxon>Propionibacteriaceae</taxon>
        <taxon>Microlunatus</taxon>
    </lineage>
</organism>
<protein>
    <submittedName>
        <fullName evidence="5">DeoR family transcriptional regulator of aga operon</fullName>
    </submittedName>
</protein>
<evidence type="ECO:0000256" key="3">
    <source>
        <dbReference type="ARBA" id="ARBA00023163"/>
    </source>
</evidence>
<dbReference type="AlphaFoldDB" id="A0A7Y9LB61"/>
<feature type="domain" description="HTH deoR-type" evidence="4">
    <location>
        <begin position="11"/>
        <end position="66"/>
    </location>
</feature>
<dbReference type="GO" id="GO:0003677">
    <property type="term" value="F:DNA binding"/>
    <property type="evidence" value="ECO:0007669"/>
    <property type="project" value="UniProtKB-KW"/>
</dbReference>
<dbReference type="InterPro" id="IPR001034">
    <property type="entry name" value="DeoR_HTH"/>
</dbReference>
<dbReference type="SMART" id="SM00420">
    <property type="entry name" value="HTH_DEOR"/>
    <property type="match status" value="1"/>
</dbReference>
<dbReference type="PROSITE" id="PS00894">
    <property type="entry name" value="HTH_DEOR_1"/>
    <property type="match status" value="1"/>
</dbReference>
<dbReference type="SMART" id="SM01134">
    <property type="entry name" value="DeoRC"/>
    <property type="match status" value="1"/>
</dbReference>
<sequence>MLITMKAELTRAERLSALLERLVSAGQLEVEDAATFFGVSAATIRRDLDYLAEQQLLARTHGGAVPNTTSYDLPLRYKTSARSEAKARIAERAVELLWPGCTVSLNGGTTTVEVARALPRAARLREAAPGSMEPHGITVVTNALNIATELTVRPFIKIVVCGGVARPQSYELVGAIAGETLSQLTPDLCFLGVVGLDPEAGLTTNDESEAAINRVMMQQAKRTIVVADAAKLGRVDFCRICRVDEVDAVLTDADADPEIVAALRAAGPEVILA</sequence>
<dbReference type="InterPro" id="IPR037171">
    <property type="entry name" value="NagB/RpiA_transferase-like"/>
</dbReference>
<dbReference type="Gene3D" id="3.40.50.1360">
    <property type="match status" value="1"/>
</dbReference>
<reference evidence="5 6" key="1">
    <citation type="submission" date="2020-07" db="EMBL/GenBank/DDBJ databases">
        <title>Sequencing the genomes of 1000 actinobacteria strains.</title>
        <authorList>
            <person name="Klenk H.-P."/>
        </authorList>
    </citation>
    <scope>NUCLEOTIDE SEQUENCE [LARGE SCALE GENOMIC DNA]</scope>
    <source>
        <strain evidence="5 6">DSM 22083</strain>
    </source>
</reference>